<proteinExistence type="predicted"/>
<feature type="transmembrane region" description="Helical" evidence="6">
    <location>
        <begin position="348"/>
        <end position="371"/>
    </location>
</feature>
<keyword evidence="8" id="KW-1185">Reference proteome</keyword>
<dbReference type="InterPro" id="IPR002797">
    <property type="entry name" value="Polysacc_synth"/>
</dbReference>
<organism evidence="7 8">
    <name type="scientific">Sphingomonas anseongensis</name>
    <dbReference type="NCBI Taxonomy" id="2908207"/>
    <lineage>
        <taxon>Bacteria</taxon>
        <taxon>Pseudomonadati</taxon>
        <taxon>Pseudomonadota</taxon>
        <taxon>Alphaproteobacteria</taxon>
        <taxon>Sphingomonadales</taxon>
        <taxon>Sphingomonadaceae</taxon>
        <taxon>Sphingomonas</taxon>
    </lineage>
</organism>
<dbReference type="Proteomes" id="UP001165343">
    <property type="component" value="Unassembled WGS sequence"/>
</dbReference>
<comment type="caution">
    <text evidence="7">The sequence shown here is derived from an EMBL/GenBank/DDBJ whole genome shotgun (WGS) entry which is preliminary data.</text>
</comment>
<dbReference type="InterPro" id="IPR050833">
    <property type="entry name" value="Poly_Biosynth_Transport"/>
</dbReference>
<feature type="transmembrane region" description="Helical" evidence="6">
    <location>
        <begin position="98"/>
        <end position="121"/>
    </location>
</feature>
<feature type="transmembrane region" description="Helical" evidence="6">
    <location>
        <begin position="378"/>
        <end position="397"/>
    </location>
</feature>
<keyword evidence="3 6" id="KW-0812">Transmembrane</keyword>
<dbReference type="EMBL" id="JAMGBC010000001">
    <property type="protein sequence ID" value="MCL6678525.1"/>
    <property type="molecule type" value="Genomic_DNA"/>
</dbReference>
<feature type="transmembrane region" description="Helical" evidence="6">
    <location>
        <begin position="127"/>
        <end position="146"/>
    </location>
</feature>
<keyword evidence="5 6" id="KW-0472">Membrane</keyword>
<reference evidence="7" key="1">
    <citation type="submission" date="2022-05" db="EMBL/GenBank/DDBJ databases">
        <authorList>
            <person name="Jo J.-H."/>
            <person name="Im W.-T."/>
        </authorList>
    </citation>
    <scope>NUCLEOTIDE SEQUENCE</scope>
    <source>
        <strain evidence="7">RG327</strain>
    </source>
</reference>
<feature type="transmembrane region" description="Helical" evidence="6">
    <location>
        <begin position="306"/>
        <end position="328"/>
    </location>
</feature>
<evidence type="ECO:0000256" key="1">
    <source>
        <dbReference type="ARBA" id="ARBA00004651"/>
    </source>
</evidence>
<accession>A0ABT0RE25</accession>
<keyword evidence="2" id="KW-1003">Cell membrane</keyword>
<evidence type="ECO:0000256" key="6">
    <source>
        <dbReference type="SAM" id="Phobius"/>
    </source>
</evidence>
<dbReference type="PANTHER" id="PTHR30250">
    <property type="entry name" value="PST FAMILY PREDICTED COLANIC ACID TRANSPORTER"/>
    <property type="match status" value="1"/>
</dbReference>
<dbReference type="Pfam" id="PF01943">
    <property type="entry name" value="Polysacc_synt"/>
    <property type="match status" value="1"/>
</dbReference>
<gene>
    <name evidence="7" type="ORF">LZ519_04235</name>
</gene>
<comment type="subcellular location">
    <subcellularLocation>
        <location evidence="1">Cell membrane</location>
        <topology evidence="1">Multi-pass membrane protein</topology>
    </subcellularLocation>
</comment>
<dbReference type="RefSeq" id="WP_249867472.1">
    <property type="nucleotide sequence ID" value="NZ_JAMGBC010000001.1"/>
</dbReference>
<sequence>MRHWFKDQHMRSLLKNSSYLGASKLVAAIASIVTLAMTGRALGVIMFGVLILIHSYAQAASSLSKFQTWQIVIRYGGQGLAAGRPEDFKVATGFSFGLDLLSGVVGMAIAMALLPFIAASFGLPHEYVAMTALYCLVIPTMQAMTPGGVLRTLDRFDLLSWGEVVDPLLRVVLTAIAWAMDAPFVAYVAIWFATDLVGDLYQWWLTWRELRRRGMTDALRPTLNPRPLKGAWRFAIRVNLTSSLAAAWGPVARLIVGGLLGPASAAFYRVAATLADSAQRPTDMLSRAFYPEVMRMDPKTKRPWNLMLRGAAIAGMFASFAVLLVAVAGEDLIRFIFGREFIGAYPALIVLIIAPLLAMIAFPMPAMLYALHRDRDPLVARLVGTVLYLIIVAPMAWRFGLAGAAGAFVIANAAMVLVLLVALARQYRRVRVK</sequence>
<evidence type="ECO:0000256" key="5">
    <source>
        <dbReference type="ARBA" id="ARBA00023136"/>
    </source>
</evidence>
<evidence type="ECO:0000256" key="4">
    <source>
        <dbReference type="ARBA" id="ARBA00022989"/>
    </source>
</evidence>
<feature type="transmembrane region" description="Helical" evidence="6">
    <location>
        <begin position="403"/>
        <end position="424"/>
    </location>
</feature>
<evidence type="ECO:0000256" key="2">
    <source>
        <dbReference type="ARBA" id="ARBA00022475"/>
    </source>
</evidence>
<feature type="transmembrane region" description="Helical" evidence="6">
    <location>
        <begin position="25"/>
        <end position="53"/>
    </location>
</feature>
<protein>
    <submittedName>
        <fullName evidence="7">Lipopolysaccharide biosynthesis protein</fullName>
    </submittedName>
</protein>
<evidence type="ECO:0000256" key="3">
    <source>
        <dbReference type="ARBA" id="ARBA00022692"/>
    </source>
</evidence>
<keyword evidence="4 6" id="KW-1133">Transmembrane helix</keyword>
<dbReference type="PANTHER" id="PTHR30250:SF31">
    <property type="entry name" value="INNER MEMBRANE PROTEIN YGHQ"/>
    <property type="match status" value="1"/>
</dbReference>
<name>A0ABT0RE25_9SPHN</name>
<evidence type="ECO:0000313" key="7">
    <source>
        <dbReference type="EMBL" id="MCL6678525.1"/>
    </source>
</evidence>
<evidence type="ECO:0000313" key="8">
    <source>
        <dbReference type="Proteomes" id="UP001165343"/>
    </source>
</evidence>